<dbReference type="OrthoDB" id="1434620at2"/>
<dbReference type="Gene3D" id="3.40.30.10">
    <property type="entry name" value="Glutaredoxin"/>
    <property type="match status" value="1"/>
</dbReference>
<keyword evidence="4" id="KW-1185">Reference proteome</keyword>
<dbReference type="RefSeq" id="WP_141420768.1">
    <property type="nucleotide sequence ID" value="NZ_VIAR01000002.1"/>
</dbReference>
<proteinExistence type="inferred from homology"/>
<dbReference type="AlphaFoldDB" id="A0A507ZX19"/>
<comment type="caution">
    <text evidence="3">The sequence shown here is derived from an EMBL/GenBank/DDBJ whole genome shotgun (WGS) entry which is preliminary data.</text>
</comment>
<organism evidence="3 4">
    <name type="scientific">Haloflavibacter putidus</name>
    <dbReference type="NCBI Taxonomy" id="2576776"/>
    <lineage>
        <taxon>Bacteria</taxon>
        <taxon>Pseudomonadati</taxon>
        <taxon>Bacteroidota</taxon>
        <taxon>Flavobacteriia</taxon>
        <taxon>Flavobacteriales</taxon>
        <taxon>Flavobacteriaceae</taxon>
        <taxon>Haloflavibacter</taxon>
    </lineage>
</organism>
<evidence type="ECO:0000313" key="3">
    <source>
        <dbReference type="EMBL" id="TQD40238.1"/>
    </source>
</evidence>
<evidence type="ECO:0000256" key="2">
    <source>
        <dbReference type="PROSITE-ProRule" id="PRU01282"/>
    </source>
</evidence>
<dbReference type="Proteomes" id="UP000317169">
    <property type="component" value="Unassembled WGS sequence"/>
</dbReference>
<evidence type="ECO:0000313" key="4">
    <source>
        <dbReference type="Proteomes" id="UP000317169"/>
    </source>
</evidence>
<evidence type="ECO:0000256" key="1">
    <source>
        <dbReference type="ARBA" id="ARBA00007198"/>
    </source>
</evidence>
<dbReference type="SUPFAM" id="SSF52833">
    <property type="entry name" value="Thioredoxin-like"/>
    <property type="match status" value="1"/>
</dbReference>
<name>A0A507ZX19_9FLAO</name>
<sequence>MTILAKNERQLILYYDGTSELGKKVRAHAEASGAQLLPIDITETKVAATEWTEVAELLNCKVSELIATDHPVFKQTYGEDNVNLDADDALKVLEKNPETLVYPIAVRGQRAIRAKQSTDLRKLINPDTGDIPQP</sequence>
<dbReference type="EMBL" id="VIAR01000002">
    <property type="protein sequence ID" value="TQD40238.1"/>
    <property type="molecule type" value="Genomic_DNA"/>
</dbReference>
<accession>A0A507ZX19</accession>
<dbReference type="InterPro" id="IPR006660">
    <property type="entry name" value="Arsenate_reductase-like"/>
</dbReference>
<gene>
    <name evidence="3" type="ORF">FKR84_03300</name>
</gene>
<dbReference type="InterPro" id="IPR036249">
    <property type="entry name" value="Thioredoxin-like_sf"/>
</dbReference>
<reference evidence="3 4" key="1">
    <citation type="submission" date="2019-06" db="EMBL/GenBank/DDBJ databases">
        <title>Flavibacter putida gen. nov., sp. nov., a novel marine bacterium of the family Flavobacteriaceae isolated from coastal seawater.</title>
        <authorList>
            <person name="Feng X."/>
        </authorList>
    </citation>
    <scope>NUCLEOTIDE SEQUENCE [LARGE SCALE GENOMIC DNA]</scope>
    <source>
        <strain evidence="3 4">PLHSN227</strain>
    </source>
</reference>
<comment type="similarity">
    <text evidence="1 2">Belongs to the ArsC family.</text>
</comment>
<dbReference type="PROSITE" id="PS51353">
    <property type="entry name" value="ARSC"/>
    <property type="match status" value="1"/>
</dbReference>
<protein>
    <submittedName>
        <fullName evidence="3">ArsC family transcriptional regulator</fullName>
    </submittedName>
</protein>